<sequence>MQFRPYLRRRGRLLQFSGRRNRELPSSRWSMVASMVRSLAASVAIKNNVEGSLLHLKNLGCAAKARQAEGDGETGKEQRSQRCGGRRIRSSTLS</sequence>
<feature type="region of interest" description="Disordered" evidence="1">
    <location>
        <begin position="66"/>
        <end position="94"/>
    </location>
</feature>
<evidence type="ECO:0000256" key="1">
    <source>
        <dbReference type="SAM" id="MobiDB-lite"/>
    </source>
</evidence>
<feature type="compositionally biased region" description="Basic residues" evidence="1">
    <location>
        <begin position="84"/>
        <end position="94"/>
    </location>
</feature>
<dbReference type="AlphaFoldDB" id="A0AAU9LQY5"/>
<keyword evidence="3" id="KW-1185">Reference proteome</keyword>
<comment type="caution">
    <text evidence="2">The sequence shown here is derived from an EMBL/GenBank/DDBJ whole genome shotgun (WGS) entry which is preliminary data.</text>
</comment>
<proteinExistence type="predicted"/>
<protein>
    <submittedName>
        <fullName evidence="2">Uncharacterized protein</fullName>
    </submittedName>
</protein>
<accession>A0AAU9LQY5</accession>
<feature type="compositionally biased region" description="Basic and acidic residues" evidence="1">
    <location>
        <begin position="66"/>
        <end position="80"/>
    </location>
</feature>
<gene>
    <name evidence="2" type="ORF">LVIROSA_LOCUS4571</name>
</gene>
<dbReference type="Proteomes" id="UP001157418">
    <property type="component" value="Unassembled WGS sequence"/>
</dbReference>
<evidence type="ECO:0000313" key="2">
    <source>
        <dbReference type="EMBL" id="CAH1416832.1"/>
    </source>
</evidence>
<evidence type="ECO:0000313" key="3">
    <source>
        <dbReference type="Proteomes" id="UP001157418"/>
    </source>
</evidence>
<dbReference type="EMBL" id="CAKMRJ010000002">
    <property type="protein sequence ID" value="CAH1416832.1"/>
    <property type="molecule type" value="Genomic_DNA"/>
</dbReference>
<reference evidence="2 3" key="1">
    <citation type="submission" date="2022-01" db="EMBL/GenBank/DDBJ databases">
        <authorList>
            <person name="Xiong W."/>
            <person name="Schranz E."/>
        </authorList>
    </citation>
    <scope>NUCLEOTIDE SEQUENCE [LARGE SCALE GENOMIC DNA]</scope>
</reference>
<name>A0AAU9LQY5_9ASTR</name>
<organism evidence="2 3">
    <name type="scientific">Lactuca virosa</name>
    <dbReference type="NCBI Taxonomy" id="75947"/>
    <lineage>
        <taxon>Eukaryota</taxon>
        <taxon>Viridiplantae</taxon>
        <taxon>Streptophyta</taxon>
        <taxon>Embryophyta</taxon>
        <taxon>Tracheophyta</taxon>
        <taxon>Spermatophyta</taxon>
        <taxon>Magnoliopsida</taxon>
        <taxon>eudicotyledons</taxon>
        <taxon>Gunneridae</taxon>
        <taxon>Pentapetalae</taxon>
        <taxon>asterids</taxon>
        <taxon>campanulids</taxon>
        <taxon>Asterales</taxon>
        <taxon>Asteraceae</taxon>
        <taxon>Cichorioideae</taxon>
        <taxon>Cichorieae</taxon>
        <taxon>Lactucinae</taxon>
        <taxon>Lactuca</taxon>
    </lineage>
</organism>